<evidence type="ECO:0000313" key="4">
    <source>
        <dbReference type="Proteomes" id="UP000054826"/>
    </source>
</evidence>
<dbReference type="InterPro" id="IPR043128">
    <property type="entry name" value="Rev_trsase/Diguanyl_cyclase"/>
</dbReference>
<feature type="compositionally biased region" description="Low complexity" evidence="1">
    <location>
        <begin position="606"/>
        <end position="619"/>
    </location>
</feature>
<dbReference type="Gene3D" id="3.30.70.270">
    <property type="match status" value="1"/>
</dbReference>
<dbReference type="Gene3D" id="3.10.10.10">
    <property type="entry name" value="HIV Type 1 Reverse Transcriptase, subunit A, domain 1"/>
    <property type="match status" value="1"/>
</dbReference>
<accession>A0A0V1JWB2</accession>
<comment type="caution">
    <text evidence="3">The sequence shown here is derived from an EMBL/GenBank/DDBJ whole genome shotgun (WGS) entry which is preliminary data.</text>
</comment>
<reference evidence="3 4" key="1">
    <citation type="submission" date="2015-01" db="EMBL/GenBank/DDBJ databases">
        <title>Evolution of Trichinella species and genotypes.</title>
        <authorList>
            <person name="Korhonen P.K."/>
            <person name="Edoardo P."/>
            <person name="Giuseppe L.R."/>
            <person name="Gasser R.B."/>
        </authorList>
    </citation>
    <scope>NUCLEOTIDE SEQUENCE [LARGE SCALE GENOMIC DNA]</scope>
    <source>
        <strain evidence="3">ISS176</strain>
    </source>
</reference>
<feature type="region of interest" description="Disordered" evidence="1">
    <location>
        <begin position="522"/>
        <end position="558"/>
    </location>
</feature>
<evidence type="ECO:0000313" key="3">
    <source>
        <dbReference type="EMBL" id="KRZ39176.1"/>
    </source>
</evidence>
<dbReference type="InterPro" id="IPR043502">
    <property type="entry name" value="DNA/RNA_pol_sf"/>
</dbReference>
<dbReference type="Proteomes" id="UP000054826">
    <property type="component" value="Unassembled WGS sequence"/>
</dbReference>
<organism evidence="3 4">
    <name type="scientific">Trichinella pseudospiralis</name>
    <name type="common">Parasitic roundworm</name>
    <dbReference type="NCBI Taxonomy" id="6337"/>
    <lineage>
        <taxon>Eukaryota</taxon>
        <taxon>Metazoa</taxon>
        <taxon>Ecdysozoa</taxon>
        <taxon>Nematoda</taxon>
        <taxon>Enoplea</taxon>
        <taxon>Dorylaimia</taxon>
        <taxon>Trichinellida</taxon>
        <taxon>Trichinellidae</taxon>
        <taxon>Trichinella</taxon>
    </lineage>
</organism>
<name>A0A0V1JWB2_TRIPS</name>
<dbReference type="Pfam" id="PF03564">
    <property type="entry name" value="DUF1759"/>
    <property type="match status" value="1"/>
</dbReference>
<dbReference type="InterPro" id="IPR005312">
    <property type="entry name" value="DUF1759"/>
</dbReference>
<dbReference type="InterPro" id="IPR040676">
    <property type="entry name" value="DUF5641"/>
</dbReference>
<protein>
    <recommendedName>
        <fullName evidence="2">DUF5641 domain-containing protein</fullName>
    </recommendedName>
</protein>
<gene>
    <name evidence="3" type="ORF">T4C_13105</name>
</gene>
<evidence type="ECO:0000259" key="2">
    <source>
        <dbReference type="Pfam" id="PF18701"/>
    </source>
</evidence>
<feature type="domain" description="DUF5641" evidence="2">
    <location>
        <begin position="1177"/>
        <end position="1232"/>
    </location>
</feature>
<dbReference type="EMBL" id="JYDV01000037">
    <property type="protein sequence ID" value="KRZ39176.1"/>
    <property type="molecule type" value="Genomic_DNA"/>
</dbReference>
<feature type="compositionally biased region" description="Basic and acidic residues" evidence="1">
    <location>
        <begin position="620"/>
        <end position="634"/>
    </location>
</feature>
<dbReference type="Pfam" id="PF18701">
    <property type="entry name" value="DUF5641"/>
    <property type="match status" value="1"/>
</dbReference>
<feature type="region of interest" description="Disordered" evidence="1">
    <location>
        <begin position="592"/>
        <end position="647"/>
    </location>
</feature>
<proteinExistence type="predicted"/>
<evidence type="ECO:0000256" key="1">
    <source>
        <dbReference type="SAM" id="MobiDB-lite"/>
    </source>
</evidence>
<dbReference type="PANTHER" id="PTHR47331:SF1">
    <property type="entry name" value="GAG-LIKE PROTEIN"/>
    <property type="match status" value="1"/>
</dbReference>
<sequence length="1308" mass="145929">MMTAAALDATSIFGPERFSDLVRLLRVTAWCRRFIDNASIPVGLRRVKMRLSIEELSDAERLLIRQSQIQAFGESDAARPHPMKSLKEISPFLDKFGILRAKAYGGAESGLTVTCLLDTGAECSFIRQGVALLCFGGAAHEHPRSQMVRLWLGRLDGNRSARSQMVRLWLGRLDGNRSAELFPLEGLEPLREVLDSPWPEYVQTGYQRVHHLQACHRSSFQQRMSELPEMRVEPVGPFVNVRVDFAGPLLIRSDGPNRLTPKGYTSRQAGRFLQSVFDALNWEANGVNQRLGDPVLSLTFWSCEPDRMRDSDLWIVYGTQRNVEGQGLAERAAPQEPKTAEVEPNVRLPRLEVPKFDCDVTRFHEFWDQFETSVHRQHGASGATKLAYLRGCLTGAALDTIEGLSASNKGYELALQRLRERFDRPMVAVREQILWLVDLLMTKNKLSTVCDEFHKKVYALTALGKDPRTSDLSVAEVLIALCQEQLPGAAQFRWDALAQANNAVVADSPAFLRFLQQQTDLIGASRRSNEPTREGTKARRSGGERKRNSPESPPRGSATFLQAAVKRKSTFVKSSICRSNVQVCFEQVPVRGGRCKNRGKTTDAKPVPASSPSPSASERSAAEQKKIGKSEEPSSAHVHANVATRGSQWTSRLQTLRAVAYGEQGPGKRVTCLLDTASERSFVRQDLASALGLVGQTSPLSLVGIGGILHEIPDAQHGIDRTLRRFWEIEEIRIGSEGDPDMSEQEKSFRDSLSFDGSLYSVRLLKKSGTVERRLAQDPVRREQYASIFQDYLKNGWAEKVNDEGKSGRTWYLPHHVVYQQGSEGEKARIVFDGSAKYQGTSLHDHLDAGPKVQMDLMRILLRFQRYRVALQSDIAKMYLQVGLHEDERDFCRFLWRDRSCSGTLDIYRLTRVCFGLACSPYLAIQVVNSHLEAHRTLFPSVADKIRSCMYVDDLVPLTSSAGVVSTSPNGRAMLLRPSPTCRLKIAQVSIVLDFGKRLGFPQLDQLSICPPSQATSETHGTKRGLLRLAASVLDPLGALTPFTAVTAALATGISWDDPLPPEHGSKRAYICLFTSVGTRKLCSDISHQKVLNGYSSRNVPPGQCLVSPDDLRTVLCEVEAFVNDCLLTFVGSDVQEEIALTPAQFLIGRSLTAFPDRSNRASHGTLSSSLRHLLRRWSYQRKLVDAFWKRWKREYVVTLSSQGKWKKLQEQPRVGDVVLVADSTTRLSPWSNRGFLHRARCWQGLQRSRPRQVSCADRFALWFCWNQPKLIDGLRPSDGSLMEISLVAHGLLVSVPAFMVTVAAHGG</sequence>
<dbReference type="SUPFAM" id="SSF56672">
    <property type="entry name" value="DNA/RNA polymerases"/>
    <property type="match status" value="1"/>
</dbReference>
<dbReference type="PANTHER" id="PTHR47331">
    <property type="entry name" value="PHD-TYPE DOMAIN-CONTAINING PROTEIN"/>
    <property type="match status" value="1"/>
</dbReference>
<feature type="compositionally biased region" description="Basic and acidic residues" evidence="1">
    <location>
        <begin position="527"/>
        <end position="549"/>
    </location>
</feature>